<dbReference type="Proteomes" id="UP000179807">
    <property type="component" value="Unassembled WGS sequence"/>
</dbReference>
<sequence>MNYKRNKFFFEGIKNLYDFIEHESFSQHSKATIENKKFVSFDGKYCNYQAERVLKTSNINESMESLHNLRNYCRKYPSQTIEYLIKIDFFNNLFVKLNNIHSILTGTILASFNQFIFLSPNELLDKLISEELIICLNNYICLHQNEIDIVKESLLVISSIILKSKLFSKQMMNETLVKIIFQIEKDTEDVNLFFLAENFDSFYQGSQQHLEFVNQYNLIKTQYFVQKESLELQGISAADKNKTKEIVKTMKSIYSSEIDKNKLLLQLEQDNNERKMEYQNELNIKTPTRIASFLAIAAFSTDFELFMEYVKNIMSIQDFITILRKNFHPKQNINVLCFILQYLRILCENDPHLLIQKMIELSFFTPFYQIMSFDTYSIQCNSLIIVRLILDINMQFFDINKLFISLQSSLIKTSNQIDHIHLALDILWKYVNFPETHIFFLENGIFGMLVELLKCGYSIFAESIKIIFKILEIADSETFINYISNYSITGHVIELLETDSEPLLLNAMNSLYKIIDLTRNSSLNRNIYEFIRQNLDVEILESLVNHSNEDVSRLASFILNEYIPNEE</sequence>
<evidence type="ECO:0000313" key="2">
    <source>
        <dbReference type="Proteomes" id="UP000179807"/>
    </source>
</evidence>
<proteinExistence type="predicted"/>
<protein>
    <submittedName>
        <fullName evidence="1">Uncharacterized protein</fullName>
    </submittedName>
</protein>
<dbReference type="VEuPathDB" id="TrichDB:TRFO_17910"/>
<dbReference type="InterPro" id="IPR011989">
    <property type="entry name" value="ARM-like"/>
</dbReference>
<dbReference type="AlphaFoldDB" id="A0A1J4KR94"/>
<name>A0A1J4KR94_9EUKA</name>
<dbReference type="GeneID" id="94834568"/>
<dbReference type="RefSeq" id="XP_068365460.1">
    <property type="nucleotide sequence ID" value="XM_068499864.1"/>
</dbReference>
<dbReference type="InterPro" id="IPR016024">
    <property type="entry name" value="ARM-type_fold"/>
</dbReference>
<comment type="caution">
    <text evidence="1">The sequence shown here is derived from an EMBL/GenBank/DDBJ whole genome shotgun (WGS) entry which is preliminary data.</text>
</comment>
<keyword evidence="2" id="KW-1185">Reference proteome</keyword>
<evidence type="ECO:0000313" key="1">
    <source>
        <dbReference type="EMBL" id="OHT12324.1"/>
    </source>
</evidence>
<reference evidence="1" key="1">
    <citation type="submission" date="2016-10" db="EMBL/GenBank/DDBJ databases">
        <authorList>
            <person name="Benchimol M."/>
            <person name="Almeida L.G."/>
            <person name="Vasconcelos A.T."/>
            <person name="Perreira-Neves A."/>
            <person name="Rosa I.A."/>
            <person name="Tasca T."/>
            <person name="Bogo M.R."/>
            <person name="de Souza W."/>
        </authorList>
    </citation>
    <scope>NUCLEOTIDE SEQUENCE [LARGE SCALE GENOMIC DNA]</scope>
    <source>
        <strain evidence="1">K</strain>
    </source>
</reference>
<dbReference type="Gene3D" id="1.25.10.10">
    <property type="entry name" value="Leucine-rich Repeat Variant"/>
    <property type="match status" value="1"/>
</dbReference>
<dbReference type="SUPFAM" id="SSF48371">
    <property type="entry name" value="ARM repeat"/>
    <property type="match status" value="1"/>
</dbReference>
<organism evidence="1 2">
    <name type="scientific">Tritrichomonas foetus</name>
    <dbReference type="NCBI Taxonomy" id="1144522"/>
    <lineage>
        <taxon>Eukaryota</taxon>
        <taxon>Metamonada</taxon>
        <taxon>Parabasalia</taxon>
        <taxon>Tritrichomonadida</taxon>
        <taxon>Tritrichomonadidae</taxon>
        <taxon>Tritrichomonas</taxon>
    </lineage>
</organism>
<gene>
    <name evidence="1" type="ORF">TRFO_17910</name>
</gene>
<dbReference type="EMBL" id="MLAK01000566">
    <property type="protein sequence ID" value="OHT12324.1"/>
    <property type="molecule type" value="Genomic_DNA"/>
</dbReference>
<accession>A0A1J4KR94</accession>